<accession>A0A1I2M026</accession>
<gene>
    <name evidence="1" type="ORF">SAMN04488025_106131</name>
</gene>
<reference evidence="1 2" key="1">
    <citation type="submission" date="2016-10" db="EMBL/GenBank/DDBJ databases">
        <authorList>
            <person name="de Groot N.N."/>
        </authorList>
    </citation>
    <scope>NUCLEOTIDE SEQUENCE [LARGE SCALE GENOMIC DNA]</scope>
    <source>
        <strain evidence="1 2">DSM 44945</strain>
    </source>
</reference>
<name>A0A1I2M026_9BACL</name>
<dbReference type="InterPro" id="IPR024787">
    <property type="entry name" value="EcsC"/>
</dbReference>
<proteinExistence type="predicted"/>
<dbReference type="AlphaFoldDB" id="A0A1I2M026"/>
<dbReference type="Proteomes" id="UP000198661">
    <property type="component" value="Unassembled WGS sequence"/>
</dbReference>
<evidence type="ECO:0000313" key="1">
    <source>
        <dbReference type="EMBL" id="SFF84804.1"/>
    </source>
</evidence>
<dbReference type="Pfam" id="PF12787">
    <property type="entry name" value="EcsC"/>
    <property type="match status" value="1"/>
</dbReference>
<sequence length="283" mass="32272">MVNDRWMEDTVESLKEELRRIEEWEEDQRDLWFWERLGRLPFALLDRMMPKAVHDRIGQLLDELGNYIQTGGQYLIDEAPVMRRLAETAGRPGAFLTPEKAADLPLACLNRASEEIKASHVRFARYQGAVTGLGGLFTLAADIPLLLGTSLKVIQEMALVYGYDPRIPSERAFAVYCLQFSSSDIVGKRAILSRLSSWETGERMRESVSLLEGWREVIMNYGDQWGWKKLFQMVPVAGAIFGAWINQSAVEEVAEAARMMYRKRRVLAKLEKMEGASRPEGPR</sequence>
<keyword evidence="2" id="KW-1185">Reference proteome</keyword>
<dbReference type="PANTHER" id="PTHR41260:SF1">
    <property type="entry name" value="PROTEIN ECSC"/>
    <property type="match status" value="1"/>
</dbReference>
<dbReference type="PANTHER" id="PTHR41260">
    <property type="entry name" value="PROTEIN ECSC"/>
    <property type="match status" value="1"/>
</dbReference>
<protein>
    <submittedName>
        <fullName evidence="1">EcsC protein family protein</fullName>
    </submittedName>
</protein>
<organism evidence="1 2">
    <name type="scientific">Planifilum fulgidum</name>
    <dbReference type="NCBI Taxonomy" id="201973"/>
    <lineage>
        <taxon>Bacteria</taxon>
        <taxon>Bacillati</taxon>
        <taxon>Bacillota</taxon>
        <taxon>Bacilli</taxon>
        <taxon>Bacillales</taxon>
        <taxon>Thermoactinomycetaceae</taxon>
        <taxon>Planifilum</taxon>
    </lineage>
</organism>
<dbReference type="EMBL" id="FOOK01000006">
    <property type="protein sequence ID" value="SFF84804.1"/>
    <property type="molecule type" value="Genomic_DNA"/>
</dbReference>
<dbReference type="STRING" id="201973.SAMN04488025_106131"/>
<evidence type="ECO:0000313" key="2">
    <source>
        <dbReference type="Proteomes" id="UP000198661"/>
    </source>
</evidence>